<evidence type="ECO:0000313" key="3">
    <source>
        <dbReference type="Proteomes" id="UP000266005"/>
    </source>
</evidence>
<reference evidence="3" key="1">
    <citation type="submission" date="2018-08" db="EMBL/GenBank/DDBJ databases">
        <title>Mucilaginibacter sp. MYSH2.</title>
        <authorList>
            <person name="Seo T."/>
        </authorList>
    </citation>
    <scope>NUCLEOTIDE SEQUENCE [LARGE SCALE GENOMIC DNA]</scope>
    <source>
        <strain evidence="3">KIRAN</strain>
    </source>
</reference>
<evidence type="ECO:0000256" key="1">
    <source>
        <dbReference type="SAM" id="SignalP"/>
    </source>
</evidence>
<feature type="signal peptide" evidence="1">
    <location>
        <begin position="1"/>
        <end position="25"/>
    </location>
</feature>
<gene>
    <name evidence="2" type="ORF">D1627_04070</name>
</gene>
<dbReference type="EMBL" id="QWGE01000001">
    <property type="protein sequence ID" value="RIJ43020.1"/>
    <property type="molecule type" value="Genomic_DNA"/>
</dbReference>
<comment type="caution">
    <text evidence="2">The sequence shown here is derived from an EMBL/GenBank/DDBJ whole genome shotgun (WGS) entry which is preliminary data.</text>
</comment>
<keyword evidence="1" id="KW-0732">Signal</keyword>
<keyword evidence="3" id="KW-1185">Reference proteome</keyword>
<sequence>MAKYKSVGWAFVFSFLLWMAVPACAQDPDSLALQRLEHNKTSGAESVRNLALLLQQALQQTNFDPVSPHVVDKLVYDKMLLVGPLPVQEALVLYMPSEMQFDMQKDFSRVLQDGMALEITWPGIALKGILADTTSPHNALIFPVKLTLSSPGIPDFQLQFRAARLDGRFYFMPPLYIVNEDLD</sequence>
<evidence type="ECO:0000313" key="2">
    <source>
        <dbReference type="EMBL" id="RIJ43020.1"/>
    </source>
</evidence>
<organism evidence="2 3">
    <name type="scientific">Pontibacter oryzae</name>
    <dbReference type="NCBI Taxonomy" id="2304593"/>
    <lineage>
        <taxon>Bacteria</taxon>
        <taxon>Pseudomonadati</taxon>
        <taxon>Bacteroidota</taxon>
        <taxon>Cytophagia</taxon>
        <taxon>Cytophagales</taxon>
        <taxon>Hymenobacteraceae</taxon>
        <taxon>Pontibacter</taxon>
    </lineage>
</organism>
<dbReference type="AlphaFoldDB" id="A0A399SHF6"/>
<name>A0A399SHF6_9BACT</name>
<dbReference type="Proteomes" id="UP000266005">
    <property type="component" value="Unassembled WGS sequence"/>
</dbReference>
<protein>
    <recommendedName>
        <fullName evidence="4">DUF3887 domain-containing protein</fullName>
    </recommendedName>
</protein>
<evidence type="ECO:0008006" key="4">
    <source>
        <dbReference type="Google" id="ProtNLM"/>
    </source>
</evidence>
<feature type="chain" id="PRO_5017418744" description="DUF3887 domain-containing protein" evidence="1">
    <location>
        <begin position="26"/>
        <end position="183"/>
    </location>
</feature>
<dbReference type="OrthoDB" id="851652at2"/>
<dbReference type="RefSeq" id="WP_119430902.1">
    <property type="nucleotide sequence ID" value="NZ_QWGE01000001.1"/>
</dbReference>
<proteinExistence type="predicted"/>
<accession>A0A399SHF6</accession>